<dbReference type="Proteomes" id="UP001165366">
    <property type="component" value="Unassembled WGS sequence"/>
</dbReference>
<organism evidence="1 2">
    <name type="scientific">Rhodohalobacter sulfatireducens</name>
    <dbReference type="NCBI Taxonomy" id="2911366"/>
    <lineage>
        <taxon>Bacteria</taxon>
        <taxon>Pseudomonadati</taxon>
        <taxon>Balneolota</taxon>
        <taxon>Balneolia</taxon>
        <taxon>Balneolales</taxon>
        <taxon>Balneolaceae</taxon>
        <taxon>Rhodohalobacter</taxon>
    </lineage>
</organism>
<sequence length="204" mass="23991">MKNKYVNRSKISEAKFRQLIRYFSLDLTAIQITELIGLNRNTVNRYLTEIRKKILTYSSAISPLTEVNISCLDTSNFDSLCVLIREMDGQIYTETIPKEVAWNPDNTLKNEDLQKTGYDLVIDFETGKQFFLKENSIGSENHQRMKINRIESFWGNAKSRLAKFKGMHSSTLKYHVKECEFRFNNRNKDLYQLLLKILRNDPLF</sequence>
<protein>
    <submittedName>
        <fullName evidence="1">IS1595 family transposase</fullName>
    </submittedName>
</protein>
<accession>A0ABS9KAW8</accession>
<gene>
    <name evidence="1" type="ORF">L6773_05430</name>
</gene>
<reference evidence="1" key="2">
    <citation type="submission" date="2024-05" db="EMBL/GenBank/DDBJ databases">
        <title>Rhodohalobacter halophilus gen. nov., sp. nov., a moderately halophilic member of the family Balneolaceae.</title>
        <authorList>
            <person name="Xia J."/>
        </authorList>
    </citation>
    <scope>NUCLEOTIDE SEQUENCE</scope>
    <source>
        <strain evidence="1">WB101</strain>
    </source>
</reference>
<dbReference type="EMBL" id="JAKLWS010000004">
    <property type="protein sequence ID" value="MCG2587995.1"/>
    <property type="molecule type" value="Genomic_DNA"/>
</dbReference>
<dbReference type="RefSeq" id="WP_237852839.1">
    <property type="nucleotide sequence ID" value="NZ_JAKLWS010000004.1"/>
</dbReference>
<keyword evidence="2" id="KW-1185">Reference proteome</keyword>
<reference evidence="1" key="1">
    <citation type="submission" date="2022-01" db="EMBL/GenBank/DDBJ databases">
        <authorList>
            <person name="Wang Y."/>
        </authorList>
    </citation>
    <scope>NUCLEOTIDE SEQUENCE</scope>
    <source>
        <strain evidence="1">WB101</strain>
    </source>
</reference>
<comment type="caution">
    <text evidence="1">The sequence shown here is derived from an EMBL/GenBank/DDBJ whole genome shotgun (WGS) entry which is preliminary data.</text>
</comment>
<evidence type="ECO:0000313" key="2">
    <source>
        <dbReference type="Proteomes" id="UP001165366"/>
    </source>
</evidence>
<evidence type="ECO:0000313" key="1">
    <source>
        <dbReference type="EMBL" id="MCG2587995.1"/>
    </source>
</evidence>
<name>A0ABS9KAW8_9BACT</name>
<proteinExistence type="predicted"/>